<feature type="region of interest" description="Disordered" evidence="1">
    <location>
        <begin position="202"/>
        <end position="222"/>
    </location>
</feature>
<evidence type="ECO:0000313" key="2">
    <source>
        <dbReference type="EMBL" id="KAK4077288.1"/>
    </source>
</evidence>
<sequence>MDLSPAQIDARNALRLHPKPRDRRAVLAGKEALRFRYETKEFFDVDVTTFVDLYARLPPSGLARVALAPDVINNSGRSEDVFNAYWDELYADTRSEEPLLAALFLVEVAEHGIHQIQRSGPEASVVNSFSRQVTRLKKVLCSSKAVMARKRPHVEILPQGGSSLSAAHNRHIKKHHRRRQTRHVMETGQVCPDSHTSTLLAKQRAAKGDTHGLHAAGSRAERHDHDGKYHWLPLEANSDGQKLLISIQIHETSYHKLLRRMTSFCPRDRYTNTHYSISTLLLLSTPLDLWDSTPLRRQPRTQAPVNKNKKFHRRFPNWVYTIWTLSPCPSFLRRKLIHRQALQKCTADQWWRSMEPQA</sequence>
<name>A0ABR0BI49_PURLI</name>
<comment type="caution">
    <text evidence="2">The sequence shown here is derived from an EMBL/GenBank/DDBJ whole genome shotgun (WGS) entry which is preliminary data.</text>
</comment>
<reference evidence="2 3" key="1">
    <citation type="journal article" date="2024" name="Microbiol. Resour. Announc.">
        <title>Genome annotations for the ascomycete fungi Trichoderma harzianum, Trichoderma aggressivum, and Purpureocillium lilacinum.</title>
        <authorList>
            <person name="Beijen E.P.W."/>
            <person name="Ohm R.A."/>
        </authorList>
    </citation>
    <scope>NUCLEOTIDE SEQUENCE [LARGE SCALE GENOMIC DNA]</scope>
    <source>
        <strain evidence="2 3">CBS 150709</strain>
    </source>
</reference>
<accession>A0ABR0BI49</accession>
<dbReference type="EMBL" id="JAWRVI010000100">
    <property type="protein sequence ID" value="KAK4077288.1"/>
    <property type="molecule type" value="Genomic_DNA"/>
</dbReference>
<keyword evidence="3" id="KW-1185">Reference proteome</keyword>
<protein>
    <submittedName>
        <fullName evidence="2">Uncharacterized protein</fullName>
    </submittedName>
</protein>
<dbReference type="Proteomes" id="UP001287286">
    <property type="component" value="Unassembled WGS sequence"/>
</dbReference>
<evidence type="ECO:0000256" key="1">
    <source>
        <dbReference type="SAM" id="MobiDB-lite"/>
    </source>
</evidence>
<proteinExistence type="predicted"/>
<gene>
    <name evidence="2" type="ORF">Purlil1_12372</name>
</gene>
<evidence type="ECO:0000313" key="3">
    <source>
        <dbReference type="Proteomes" id="UP001287286"/>
    </source>
</evidence>
<organism evidence="2 3">
    <name type="scientific">Purpureocillium lilacinum</name>
    <name type="common">Paecilomyces lilacinus</name>
    <dbReference type="NCBI Taxonomy" id="33203"/>
    <lineage>
        <taxon>Eukaryota</taxon>
        <taxon>Fungi</taxon>
        <taxon>Dikarya</taxon>
        <taxon>Ascomycota</taxon>
        <taxon>Pezizomycotina</taxon>
        <taxon>Sordariomycetes</taxon>
        <taxon>Hypocreomycetidae</taxon>
        <taxon>Hypocreales</taxon>
        <taxon>Ophiocordycipitaceae</taxon>
        <taxon>Purpureocillium</taxon>
    </lineage>
</organism>